<name>D6YWX1_WADCW</name>
<evidence type="ECO:0000313" key="1">
    <source>
        <dbReference type="EMBL" id="ADI38632.1"/>
    </source>
</evidence>
<dbReference type="STRING" id="716544.wcw_1280"/>
<dbReference type="HOGENOM" id="CLU_2573011_0_0_0"/>
<evidence type="ECO:0000313" key="2">
    <source>
        <dbReference type="Proteomes" id="UP000001505"/>
    </source>
</evidence>
<reference evidence="1 2" key="1">
    <citation type="journal article" date="2010" name="PLoS ONE">
        <title>The Waddlia genome: a window into chlamydial biology.</title>
        <authorList>
            <person name="Bertelli C."/>
            <person name="Collyn F."/>
            <person name="Croxatto A."/>
            <person name="Ruckert C."/>
            <person name="Polkinghorne A."/>
            <person name="Kebbi-Beghdadi C."/>
            <person name="Goesmann A."/>
            <person name="Vaughan L."/>
            <person name="Greub G."/>
        </authorList>
    </citation>
    <scope>NUCLEOTIDE SEQUENCE [LARGE SCALE GENOMIC DNA]</scope>
    <source>
        <strain evidence="2">ATCC VR-1470 / WSU 86-1044</strain>
    </source>
</reference>
<dbReference type="KEGG" id="wch:wcw_1280"/>
<gene>
    <name evidence="1" type="ordered locus">wcw_1280</name>
</gene>
<dbReference type="AlphaFoldDB" id="D6YWX1"/>
<keyword evidence="2" id="KW-1185">Reference proteome</keyword>
<sequence length="81" mass="9289">MFMSEVLQKFEKLADALVKDLKDGDQSEMETFESYVQRTKHEIMDEMMAFQDSFTQGYEVILSELASNKKEGGLPPGAMRM</sequence>
<proteinExistence type="predicted"/>
<dbReference type="Proteomes" id="UP000001505">
    <property type="component" value="Chromosome"/>
</dbReference>
<protein>
    <submittedName>
        <fullName evidence="1">Uncharacterized protein</fullName>
    </submittedName>
</protein>
<accession>D6YWX1</accession>
<dbReference type="EMBL" id="CP001928">
    <property type="protein sequence ID" value="ADI38632.1"/>
    <property type="molecule type" value="Genomic_DNA"/>
</dbReference>
<organism evidence="1 2">
    <name type="scientific">Waddlia chondrophila (strain ATCC VR-1470 / WSU 86-1044)</name>
    <dbReference type="NCBI Taxonomy" id="716544"/>
    <lineage>
        <taxon>Bacteria</taxon>
        <taxon>Pseudomonadati</taxon>
        <taxon>Chlamydiota</taxon>
        <taxon>Chlamydiia</taxon>
        <taxon>Parachlamydiales</taxon>
        <taxon>Waddliaceae</taxon>
        <taxon>Waddlia</taxon>
    </lineage>
</organism>